<dbReference type="AlphaFoldDB" id="A0A1F4W1G5"/>
<proteinExistence type="predicted"/>
<sequence length="210" mass="24279">MFDISSQELKLPKVRLISFKRFIDERGFFTEPYRESDIRNLGEGFENFKVVQVNESRSPGNIIRGLHFQWNPYMGKLVRPLQGTLFEVLLDIRKDSPTFGKTIIVKISRNVKDEFDNWLWSPPGIAHGFFCLEETVMEYLCTGEYTKKFEATINPLSEDIDWSLADPELYDIYKGVLGNQPILSERDLAGYSVKGWSESPDSDNFLFANL</sequence>
<name>A0A1F4W1G5_UNCKA</name>
<evidence type="ECO:0008006" key="5">
    <source>
        <dbReference type="Google" id="ProtNLM"/>
    </source>
</evidence>
<dbReference type="GO" id="GO:0005829">
    <property type="term" value="C:cytosol"/>
    <property type="evidence" value="ECO:0007669"/>
    <property type="project" value="TreeGrafter"/>
</dbReference>
<dbReference type="PANTHER" id="PTHR21047:SF2">
    <property type="entry name" value="THYMIDINE DIPHOSPHO-4-KETO-RHAMNOSE 3,5-EPIMERASE"/>
    <property type="match status" value="1"/>
</dbReference>
<dbReference type="EMBL" id="MEVT01000008">
    <property type="protein sequence ID" value="OGC63254.1"/>
    <property type="molecule type" value="Genomic_DNA"/>
</dbReference>
<dbReference type="Pfam" id="PF00908">
    <property type="entry name" value="dTDP_sugar_isom"/>
    <property type="match status" value="1"/>
</dbReference>
<dbReference type="PANTHER" id="PTHR21047">
    <property type="entry name" value="DTDP-6-DEOXY-D-GLUCOSE-3,5 EPIMERASE"/>
    <property type="match status" value="1"/>
</dbReference>
<dbReference type="InterPro" id="IPR014710">
    <property type="entry name" value="RmlC-like_jellyroll"/>
</dbReference>
<dbReference type="GO" id="GO:0000271">
    <property type="term" value="P:polysaccharide biosynthetic process"/>
    <property type="evidence" value="ECO:0007669"/>
    <property type="project" value="TreeGrafter"/>
</dbReference>
<protein>
    <recommendedName>
        <fullName evidence="5">dTDP-4-dehydrorhamnose 3,5-epimerase</fullName>
    </recommendedName>
</protein>
<dbReference type="InterPro" id="IPR000888">
    <property type="entry name" value="RmlC-like"/>
</dbReference>
<dbReference type="SUPFAM" id="SSF51182">
    <property type="entry name" value="RmlC-like cupins"/>
    <property type="match status" value="1"/>
</dbReference>
<organism evidence="3 4">
    <name type="scientific">candidate division WWE3 bacterium RIFOXYA2_FULL_46_9</name>
    <dbReference type="NCBI Taxonomy" id="1802636"/>
    <lineage>
        <taxon>Bacteria</taxon>
        <taxon>Katanobacteria</taxon>
    </lineage>
</organism>
<evidence type="ECO:0000256" key="2">
    <source>
        <dbReference type="PIRSR" id="PIRSR600888-3"/>
    </source>
</evidence>
<comment type="caution">
    <text evidence="3">The sequence shown here is derived from an EMBL/GenBank/DDBJ whole genome shotgun (WGS) entry which is preliminary data.</text>
</comment>
<gene>
    <name evidence="3" type="ORF">A2264_01040</name>
</gene>
<feature type="active site" description="Proton donor" evidence="1">
    <location>
        <position position="139"/>
    </location>
</feature>
<reference evidence="3 4" key="1">
    <citation type="journal article" date="2016" name="Nat. Commun.">
        <title>Thousands of microbial genomes shed light on interconnected biogeochemical processes in an aquifer system.</title>
        <authorList>
            <person name="Anantharaman K."/>
            <person name="Brown C.T."/>
            <person name="Hug L.A."/>
            <person name="Sharon I."/>
            <person name="Castelle C.J."/>
            <person name="Probst A.J."/>
            <person name="Thomas B.C."/>
            <person name="Singh A."/>
            <person name="Wilkins M.J."/>
            <person name="Karaoz U."/>
            <person name="Brodie E.L."/>
            <person name="Williams K.H."/>
            <person name="Hubbard S.S."/>
            <person name="Banfield J.F."/>
        </authorList>
    </citation>
    <scope>NUCLEOTIDE SEQUENCE [LARGE SCALE GENOMIC DNA]</scope>
</reference>
<feature type="site" description="Participates in a stacking interaction with the thymidine ring of dTDP-4-oxo-6-deoxyglucose" evidence="2">
    <location>
        <position position="145"/>
    </location>
</feature>
<dbReference type="Gene3D" id="2.60.120.10">
    <property type="entry name" value="Jelly Rolls"/>
    <property type="match status" value="1"/>
</dbReference>
<dbReference type="Proteomes" id="UP000176614">
    <property type="component" value="Unassembled WGS sequence"/>
</dbReference>
<dbReference type="CDD" id="cd00438">
    <property type="entry name" value="cupin_RmlC"/>
    <property type="match status" value="1"/>
</dbReference>
<evidence type="ECO:0000256" key="1">
    <source>
        <dbReference type="PIRSR" id="PIRSR600888-1"/>
    </source>
</evidence>
<evidence type="ECO:0000313" key="4">
    <source>
        <dbReference type="Proteomes" id="UP000176614"/>
    </source>
</evidence>
<evidence type="ECO:0000313" key="3">
    <source>
        <dbReference type="EMBL" id="OGC63254.1"/>
    </source>
</evidence>
<feature type="active site" description="Proton acceptor" evidence="1">
    <location>
        <position position="67"/>
    </location>
</feature>
<dbReference type="GO" id="GO:0008830">
    <property type="term" value="F:dTDP-4-dehydrorhamnose 3,5-epimerase activity"/>
    <property type="evidence" value="ECO:0007669"/>
    <property type="project" value="InterPro"/>
</dbReference>
<dbReference type="InterPro" id="IPR011051">
    <property type="entry name" value="RmlC_Cupin_sf"/>
</dbReference>
<accession>A0A1F4W1G5</accession>